<evidence type="ECO:0008006" key="3">
    <source>
        <dbReference type="Google" id="ProtNLM"/>
    </source>
</evidence>
<protein>
    <recommendedName>
        <fullName evidence="3">N-acetylglucosamine-induced protein 1</fullName>
    </recommendedName>
</protein>
<keyword evidence="2" id="KW-1185">Reference proteome</keyword>
<dbReference type="Proteomes" id="UP001251528">
    <property type="component" value="Unassembled WGS sequence"/>
</dbReference>
<dbReference type="Pfam" id="PF12239">
    <property type="entry name" value="DUF3605"/>
    <property type="match status" value="1"/>
</dbReference>
<dbReference type="EMBL" id="JASWJB010000018">
    <property type="protein sequence ID" value="KAK2612243.1"/>
    <property type="molecule type" value="Genomic_DNA"/>
</dbReference>
<proteinExistence type="predicted"/>
<gene>
    <name evidence="1" type="ORF">QQS21_001669</name>
</gene>
<reference evidence="1" key="1">
    <citation type="submission" date="2023-06" db="EMBL/GenBank/DDBJ databases">
        <title>Conoideocrella luteorostrata (Hypocreales: Clavicipitaceae), a potential biocontrol fungus for elongate hemlock scale in United States Christmas tree production areas.</title>
        <authorList>
            <person name="Barrett H."/>
            <person name="Lovett B."/>
            <person name="Macias A.M."/>
            <person name="Stajich J.E."/>
            <person name="Kasson M.T."/>
        </authorList>
    </citation>
    <scope>NUCLEOTIDE SEQUENCE</scope>
    <source>
        <strain evidence="1">ARSEF 14590</strain>
    </source>
</reference>
<dbReference type="PANTHER" id="PTHR35020">
    <property type="entry name" value="N-ACETYLGLUCOSAMINE-INDUCED PROTEIN 1"/>
    <property type="match status" value="1"/>
</dbReference>
<dbReference type="GO" id="GO:0005737">
    <property type="term" value="C:cytoplasm"/>
    <property type="evidence" value="ECO:0007669"/>
    <property type="project" value="TreeGrafter"/>
</dbReference>
<name>A0AAJ0CXD0_9HYPO</name>
<dbReference type="AlphaFoldDB" id="A0AAJ0CXD0"/>
<organism evidence="1 2">
    <name type="scientific">Conoideocrella luteorostrata</name>
    <dbReference type="NCBI Taxonomy" id="1105319"/>
    <lineage>
        <taxon>Eukaryota</taxon>
        <taxon>Fungi</taxon>
        <taxon>Dikarya</taxon>
        <taxon>Ascomycota</taxon>
        <taxon>Pezizomycotina</taxon>
        <taxon>Sordariomycetes</taxon>
        <taxon>Hypocreomycetidae</taxon>
        <taxon>Hypocreales</taxon>
        <taxon>Clavicipitaceae</taxon>
        <taxon>Conoideocrella</taxon>
    </lineage>
</organism>
<sequence>MSSVESQLPYWQMNVPPKQGTKECPSFLLNLSSKDKGILATSDEDYKRTAWDEVKVIVERHDLASFRRIPSDLRRYLEFKYNIQKKYGSMQAYIQEKRLDWPSFEPSGDEAFKNPEDYKILRNDWPYGIDTDITHLVVWTKFPFEVDPATDMVSQDTRRLIEEFVNATFCSAESGGVDKSNLIWFKNGPSLKSVDGVEHFHVMLYKAREDFITTVTHGDCVMAEMVKDNCMPLGDII</sequence>
<dbReference type="PANTHER" id="PTHR35020:SF4">
    <property type="entry name" value="N-ACETYLGLUCOSAMINE-INDUCED PROTEIN 1"/>
    <property type="match status" value="1"/>
</dbReference>
<dbReference type="InterPro" id="IPR022036">
    <property type="entry name" value="DUF3605"/>
</dbReference>
<comment type="caution">
    <text evidence="1">The sequence shown here is derived from an EMBL/GenBank/DDBJ whole genome shotgun (WGS) entry which is preliminary data.</text>
</comment>
<dbReference type="GO" id="GO:0006044">
    <property type="term" value="P:N-acetylglucosamine metabolic process"/>
    <property type="evidence" value="ECO:0007669"/>
    <property type="project" value="TreeGrafter"/>
</dbReference>
<evidence type="ECO:0000313" key="2">
    <source>
        <dbReference type="Proteomes" id="UP001251528"/>
    </source>
</evidence>
<accession>A0AAJ0CXD0</accession>
<evidence type="ECO:0000313" key="1">
    <source>
        <dbReference type="EMBL" id="KAK2612243.1"/>
    </source>
</evidence>